<feature type="transmembrane region" description="Helical" evidence="1">
    <location>
        <begin position="189"/>
        <end position="211"/>
    </location>
</feature>
<feature type="transmembrane region" description="Helical" evidence="1">
    <location>
        <begin position="294"/>
        <end position="321"/>
    </location>
</feature>
<reference evidence="2 3" key="1">
    <citation type="submission" date="2024-08" db="EMBL/GenBank/DDBJ databases">
        <authorList>
            <person name="Cucini C."/>
            <person name="Frati F."/>
        </authorList>
    </citation>
    <scope>NUCLEOTIDE SEQUENCE [LARGE SCALE GENOMIC DNA]</scope>
</reference>
<evidence type="ECO:0000313" key="3">
    <source>
        <dbReference type="Proteomes" id="UP001642540"/>
    </source>
</evidence>
<dbReference type="EMBL" id="CAXLJM020000101">
    <property type="protein sequence ID" value="CAL8133695.1"/>
    <property type="molecule type" value="Genomic_DNA"/>
</dbReference>
<accession>A0ABP1RR51</accession>
<proteinExistence type="predicted"/>
<feature type="transmembrane region" description="Helical" evidence="1">
    <location>
        <begin position="69"/>
        <end position="89"/>
    </location>
</feature>
<protein>
    <recommendedName>
        <fullName evidence="4">Gustatory receptor</fullName>
    </recommendedName>
</protein>
<keyword evidence="1" id="KW-1133">Transmembrane helix</keyword>
<evidence type="ECO:0000313" key="2">
    <source>
        <dbReference type="EMBL" id="CAL8133695.1"/>
    </source>
</evidence>
<evidence type="ECO:0008006" key="4">
    <source>
        <dbReference type="Google" id="ProtNLM"/>
    </source>
</evidence>
<feature type="transmembrane region" description="Helical" evidence="1">
    <location>
        <begin position="333"/>
        <end position="356"/>
    </location>
</feature>
<keyword evidence="3" id="KW-1185">Reference proteome</keyword>
<sequence>MVLQGLKHFMFLGWISGAIRIKSPKGVPEAVPKKHPFSLLFLILLITNMIIRLDFYLILRNSSPKEESAVTRFLYFSMLIGESVFDIFFRSTLLLRSKLVVRFLKTLEADMKKFAEYIHLSERDRKGWKFCARLIHLSLLFHLVSGALNTNWVSKILSYSGKRGSFLLKFIPEPLYIILFFVIGELPILFSISFAFATVIVTTFHLLWIFYDFCESMEEQVLAYNGKENLALVKTHLGELDSVFSVTATAIKMQNEEDGEPRKRRLVIGEPMSVDKLVGKLEHLKLICGQFDKVCGTILLGLIVRAVYVLVSSANSILLYSNPENMAERKAKYILDLFLFIMEISQLWLLPLGYMFKTKINEWKEKLSRMVIFMTNLEARTDMTNVITAFNEWNWVPTGGPGFFDVDRPLLSGIVSSLMTYVTIIFQLNAPSTSSETAVE</sequence>
<name>A0ABP1RR51_9HEXA</name>
<evidence type="ECO:0000256" key="1">
    <source>
        <dbReference type="SAM" id="Phobius"/>
    </source>
</evidence>
<keyword evidence="1" id="KW-0472">Membrane</keyword>
<comment type="caution">
    <text evidence="2">The sequence shown here is derived from an EMBL/GenBank/DDBJ whole genome shotgun (WGS) entry which is preliminary data.</text>
</comment>
<keyword evidence="1" id="KW-0812">Transmembrane</keyword>
<feature type="transmembrane region" description="Helical" evidence="1">
    <location>
        <begin position="134"/>
        <end position="154"/>
    </location>
</feature>
<organism evidence="2 3">
    <name type="scientific">Orchesella dallaii</name>
    <dbReference type="NCBI Taxonomy" id="48710"/>
    <lineage>
        <taxon>Eukaryota</taxon>
        <taxon>Metazoa</taxon>
        <taxon>Ecdysozoa</taxon>
        <taxon>Arthropoda</taxon>
        <taxon>Hexapoda</taxon>
        <taxon>Collembola</taxon>
        <taxon>Entomobryomorpha</taxon>
        <taxon>Entomobryoidea</taxon>
        <taxon>Orchesellidae</taxon>
        <taxon>Orchesellinae</taxon>
        <taxon>Orchesella</taxon>
    </lineage>
</organism>
<feature type="transmembrane region" description="Helical" evidence="1">
    <location>
        <begin position="37"/>
        <end position="57"/>
    </location>
</feature>
<gene>
    <name evidence="2" type="ORF">ODALV1_LOCUS25182</name>
</gene>
<feature type="transmembrane region" description="Helical" evidence="1">
    <location>
        <begin position="166"/>
        <end position="183"/>
    </location>
</feature>
<dbReference type="Proteomes" id="UP001642540">
    <property type="component" value="Unassembled WGS sequence"/>
</dbReference>